<evidence type="ECO:0000256" key="4">
    <source>
        <dbReference type="ARBA" id="ARBA00022692"/>
    </source>
</evidence>
<dbReference type="Pfam" id="PF00528">
    <property type="entry name" value="BPD_transp_1"/>
    <property type="match status" value="1"/>
</dbReference>
<sequence>MIAGNRLLRRLGAGLLWLTLALAALGMVLHPGGGYAWASYFDSWLVRVIWFSIYQALLSATLSLLLAWPFAWALSQTPFRGQWLLAAFLNLAFILPVLAVVLGVVSLFGQNGWVTLPGTVYGLPGILLAHVALNLPFATRLLWDRLSQIPDHQKRLAEVLGMGLRHRLRWLEWPLIRMASGPVFVLIALLCFSSFTVILTLGGGPANTNLEVAVYQALKYEFDSRAAMLYAVLHGALALTAIGALGQGGLLNMEAAVRQPRGGQRGPSPLQWCAILGLLALLLSPYAALLDRALQADWHWPARLPDALRTSLGIAVFSSVCAVLLALSRCLPGAVRTRRSRWLDFGVLVIPAMVLTTGLFLLCLRLGWAREATWPLIIWVNALMAMPLILQPLKARIQAAHSQYHRLTRVLGMRTWPVLRLVYWPLVRPVMLWALALSAVLSLGDMGVAALVGQVDFVTLPLLIYQSMGSYQMTLAAQMMVVLLALCASLLLLAEWARGRYRAGR</sequence>
<name>A0A918N4V6_9GAMM</name>
<dbReference type="PANTHER" id="PTHR30183">
    <property type="entry name" value="MOLYBDENUM TRANSPORT SYSTEM PERMEASE PROTEIN MODB"/>
    <property type="match status" value="1"/>
</dbReference>
<dbReference type="GO" id="GO:0055085">
    <property type="term" value="P:transmembrane transport"/>
    <property type="evidence" value="ECO:0007669"/>
    <property type="project" value="InterPro"/>
</dbReference>
<feature type="transmembrane region" description="Helical" evidence="7">
    <location>
        <begin position="475"/>
        <end position="497"/>
    </location>
</feature>
<feature type="transmembrane region" description="Helical" evidence="7">
    <location>
        <begin position="430"/>
        <end position="455"/>
    </location>
</feature>
<keyword evidence="10" id="KW-1185">Reference proteome</keyword>
<comment type="subcellular location">
    <subcellularLocation>
        <location evidence="1 7">Cell membrane</location>
        <topology evidence="1 7">Multi-pass membrane protein</topology>
    </subcellularLocation>
</comment>
<dbReference type="PROSITE" id="PS50928">
    <property type="entry name" value="ABC_TM1"/>
    <property type="match status" value="2"/>
</dbReference>
<evidence type="ECO:0000256" key="2">
    <source>
        <dbReference type="ARBA" id="ARBA00022448"/>
    </source>
</evidence>
<accession>A0A918N4V6</accession>
<dbReference type="RefSeq" id="WP_189606653.1">
    <property type="nucleotide sequence ID" value="NZ_BMXR01000001.1"/>
</dbReference>
<feature type="domain" description="ABC transmembrane type-1" evidence="8">
    <location>
        <begin position="49"/>
        <end position="243"/>
    </location>
</feature>
<keyword evidence="3" id="KW-1003">Cell membrane</keyword>
<keyword evidence="5 7" id="KW-1133">Transmembrane helix</keyword>
<keyword evidence="6 7" id="KW-0472">Membrane</keyword>
<feature type="transmembrane region" description="Helical" evidence="7">
    <location>
        <begin position="272"/>
        <end position="290"/>
    </location>
</feature>
<dbReference type="EMBL" id="BMXR01000001">
    <property type="protein sequence ID" value="GGX39420.1"/>
    <property type="molecule type" value="Genomic_DNA"/>
</dbReference>
<dbReference type="InterPro" id="IPR035906">
    <property type="entry name" value="MetI-like_sf"/>
</dbReference>
<dbReference type="GO" id="GO:0005886">
    <property type="term" value="C:plasma membrane"/>
    <property type="evidence" value="ECO:0007669"/>
    <property type="project" value="UniProtKB-SubCell"/>
</dbReference>
<proteinExistence type="inferred from homology"/>
<dbReference type="AlphaFoldDB" id="A0A918N4V6"/>
<comment type="similarity">
    <text evidence="7">Belongs to the binding-protein-dependent transport system permease family.</text>
</comment>
<feature type="transmembrane region" description="Helical" evidence="7">
    <location>
        <begin position="374"/>
        <end position="393"/>
    </location>
</feature>
<keyword evidence="4 7" id="KW-0812">Transmembrane</keyword>
<keyword evidence="2 7" id="KW-0813">Transport</keyword>
<evidence type="ECO:0000259" key="8">
    <source>
        <dbReference type="PROSITE" id="PS50928"/>
    </source>
</evidence>
<feature type="transmembrane region" description="Helical" evidence="7">
    <location>
        <begin position="83"/>
        <end position="108"/>
    </location>
</feature>
<feature type="transmembrane region" description="Helical" evidence="7">
    <location>
        <begin position="343"/>
        <end position="368"/>
    </location>
</feature>
<dbReference type="SUPFAM" id="SSF161098">
    <property type="entry name" value="MetI-like"/>
    <property type="match status" value="2"/>
</dbReference>
<evidence type="ECO:0000313" key="9">
    <source>
        <dbReference type="EMBL" id="GGX39420.1"/>
    </source>
</evidence>
<comment type="caution">
    <text evidence="9">The sequence shown here is derived from an EMBL/GenBank/DDBJ whole genome shotgun (WGS) entry which is preliminary data.</text>
</comment>
<gene>
    <name evidence="9" type="ORF">GCM10007392_02230</name>
</gene>
<reference evidence="9" key="1">
    <citation type="journal article" date="2014" name="Int. J. Syst. Evol. Microbiol.">
        <title>Complete genome sequence of Corynebacterium casei LMG S-19264T (=DSM 44701T), isolated from a smear-ripened cheese.</title>
        <authorList>
            <consortium name="US DOE Joint Genome Institute (JGI-PGF)"/>
            <person name="Walter F."/>
            <person name="Albersmeier A."/>
            <person name="Kalinowski J."/>
            <person name="Ruckert C."/>
        </authorList>
    </citation>
    <scope>NUCLEOTIDE SEQUENCE</scope>
    <source>
        <strain evidence="9">KCTC 22169</strain>
    </source>
</reference>
<dbReference type="Gene3D" id="1.10.3720.10">
    <property type="entry name" value="MetI-like"/>
    <property type="match status" value="2"/>
</dbReference>
<evidence type="ECO:0000313" key="10">
    <source>
        <dbReference type="Proteomes" id="UP000626148"/>
    </source>
</evidence>
<feature type="transmembrane region" description="Helical" evidence="7">
    <location>
        <begin position="227"/>
        <end position="251"/>
    </location>
</feature>
<feature type="transmembrane region" description="Helical" evidence="7">
    <location>
        <begin position="48"/>
        <end position="71"/>
    </location>
</feature>
<organism evidence="9 10">
    <name type="scientific">Saccharospirillum salsuginis</name>
    <dbReference type="NCBI Taxonomy" id="418750"/>
    <lineage>
        <taxon>Bacteria</taxon>
        <taxon>Pseudomonadati</taxon>
        <taxon>Pseudomonadota</taxon>
        <taxon>Gammaproteobacteria</taxon>
        <taxon>Oceanospirillales</taxon>
        <taxon>Saccharospirillaceae</taxon>
        <taxon>Saccharospirillum</taxon>
    </lineage>
</organism>
<feature type="transmembrane region" description="Helical" evidence="7">
    <location>
        <begin position="175"/>
        <end position="201"/>
    </location>
</feature>
<feature type="transmembrane region" description="Helical" evidence="7">
    <location>
        <begin position="120"/>
        <end position="143"/>
    </location>
</feature>
<evidence type="ECO:0000256" key="7">
    <source>
        <dbReference type="RuleBase" id="RU363032"/>
    </source>
</evidence>
<feature type="domain" description="ABC transmembrane type-1" evidence="8">
    <location>
        <begin position="308"/>
        <end position="492"/>
    </location>
</feature>
<evidence type="ECO:0000256" key="3">
    <source>
        <dbReference type="ARBA" id="ARBA00022475"/>
    </source>
</evidence>
<dbReference type="Proteomes" id="UP000626148">
    <property type="component" value="Unassembled WGS sequence"/>
</dbReference>
<evidence type="ECO:0000256" key="5">
    <source>
        <dbReference type="ARBA" id="ARBA00022989"/>
    </source>
</evidence>
<dbReference type="InterPro" id="IPR000515">
    <property type="entry name" value="MetI-like"/>
</dbReference>
<reference evidence="9" key="2">
    <citation type="submission" date="2020-09" db="EMBL/GenBank/DDBJ databases">
        <authorList>
            <person name="Sun Q."/>
            <person name="Kim S."/>
        </authorList>
    </citation>
    <scope>NUCLEOTIDE SEQUENCE</scope>
    <source>
        <strain evidence="9">KCTC 22169</strain>
    </source>
</reference>
<feature type="transmembrane region" description="Helical" evidence="7">
    <location>
        <begin position="310"/>
        <end position="331"/>
    </location>
</feature>
<dbReference type="PANTHER" id="PTHR30183:SF9">
    <property type="entry name" value="THIAMINE TRANSPORT SYSTEM PERMEASE PROTEIN THIP"/>
    <property type="match status" value="1"/>
</dbReference>
<evidence type="ECO:0000256" key="1">
    <source>
        <dbReference type="ARBA" id="ARBA00004651"/>
    </source>
</evidence>
<protein>
    <submittedName>
        <fullName evidence="9">Thiamine/thiamine pyrophosphate ABC transporter, permease protein</fullName>
    </submittedName>
</protein>
<dbReference type="CDD" id="cd06261">
    <property type="entry name" value="TM_PBP2"/>
    <property type="match status" value="2"/>
</dbReference>
<evidence type="ECO:0000256" key="6">
    <source>
        <dbReference type="ARBA" id="ARBA00023136"/>
    </source>
</evidence>